<feature type="domain" description="C2H2-type" evidence="11">
    <location>
        <begin position="174"/>
        <end position="196"/>
    </location>
</feature>
<sequence length="204" mass="22698">MQNVPGGNSSSRRGAGYVSHTMPATQQVQPEGPTSQAYLSSVDPTGSTAAFQFTDPINEAFTGYATGATPTHVINEYPNQLGDPFEVYQPGLEIPEYFQFLNPRPLVPLPQAAAGPPALNHGIYGGRGPQQQPMRPQDDSLRCKWEGCTYLRTFNRKEDLVRHVRNLHVAPQSYPCEVCGRRFNQSYNRAVHMRVHRMRGLSRA</sequence>
<dbReference type="GO" id="GO:0008270">
    <property type="term" value="F:zinc ion binding"/>
    <property type="evidence" value="ECO:0007669"/>
    <property type="project" value="UniProtKB-KW"/>
</dbReference>
<protein>
    <recommendedName>
        <fullName evidence="11">C2H2-type domain-containing protein</fullName>
    </recommendedName>
</protein>
<dbReference type="STRING" id="767769.A0A1L9U7R5"/>
<dbReference type="InterPro" id="IPR013087">
    <property type="entry name" value="Znf_C2H2_type"/>
</dbReference>
<dbReference type="Pfam" id="PF00096">
    <property type="entry name" value="zf-C2H2"/>
    <property type="match status" value="1"/>
</dbReference>
<keyword evidence="8" id="KW-0804">Transcription</keyword>
<dbReference type="SMART" id="SM00355">
    <property type="entry name" value="ZnF_C2H2"/>
    <property type="match status" value="2"/>
</dbReference>
<dbReference type="SUPFAM" id="SSF57667">
    <property type="entry name" value="beta-beta-alpha zinc fingers"/>
    <property type="match status" value="1"/>
</dbReference>
<dbReference type="GO" id="GO:0003677">
    <property type="term" value="F:DNA binding"/>
    <property type="evidence" value="ECO:0007669"/>
    <property type="project" value="UniProtKB-KW"/>
</dbReference>
<gene>
    <name evidence="12" type="ORF">ASPBRDRAFT_135095</name>
</gene>
<evidence type="ECO:0000256" key="7">
    <source>
        <dbReference type="ARBA" id="ARBA00023125"/>
    </source>
</evidence>
<keyword evidence="2" id="KW-0479">Metal-binding</keyword>
<dbReference type="FunFam" id="3.30.160.60:FF:000646">
    <property type="entry name" value="Myeloid zinc finger 1"/>
    <property type="match status" value="1"/>
</dbReference>
<evidence type="ECO:0000256" key="1">
    <source>
        <dbReference type="ARBA" id="ARBA00004123"/>
    </source>
</evidence>
<dbReference type="GeneID" id="93571163"/>
<dbReference type="VEuPathDB" id="FungiDB:ASPBRDRAFT_135095"/>
<keyword evidence="4 10" id="KW-0863">Zinc-finger</keyword>
<dbReference type="Proteomes" id="UP000184499">
    <property type="component" value="Unassembled WGS sequence"/>
</dbReference>
<dbReference type="EMBL" id="KV878693">
    <property type="protein sequence ID" value="OJJ67613.1"/>
    <property type="molecule type" value="Genomic_DNA"/>
</dbReference>
<dbReference type="RefSeq" id="XP_067474862.1">
    <property type="nucleotide sequence ID" value="XM_067618675.1"/>
</dbReference>
<evidence type="ECO:0000256" key="8">
    <source>
        <dbReference type="ARBA" id="ARBA00023163"/>
    </source>
</evidence>
<keyword evidence="9" id="KW-0539">Nucleus</keyword>
<evidence type="ECO:0000256" key="6">
    <source>
        <dbReference type="ARBA" id="ARBA00023015"/>
    </source>
</evidence>
<evidence type="ECO:0000313" key="13">
    <source>
        <dbReference type="Proteomes" id="UP000184499"/>
    </source>
</evidence>
<accession>A0A1L9U7R5</accession>
<dbReference type="OMA" id="THVINEY"/>
<evidence type="ECO:0000313" key="12">
    <source>
        <dbReference type="EMBL" id="OJJ67613.1"/>
    </source>
</evidence>
<keyword evidence="5" id="KW-0862">Zinc</keyword>
<proteinExistence type="predicted"/>
<evidence type="ECO:0000259" key="11">
    <source>
        <dbReference type="PROSITE" id="PS50157"/>
    </source>
</evidence>
<dbReference type="Gene3D" id="3.30.160.60">
    <property type="entry name" value="Classic Zinc Finger"/>
    <property type="match status" value="2"/>
</dbReference>
<name>A0A1L9U7R5_ASPBC</name>
<evidence type="ECO:0000256" key="10">
    <source>
        <dbReference type="PROSITE-ProRule" id="PRU00042"/>
    </source>
</evidence>
<evidence type="ECO:0000256" key="3">
    <source>
        <dbReference type="ARBA" id="ARBA00022737"/>
    </source>
</evidence>
<evidence type="ECO:0000256" key="4">
    <source>
        <dbReference type="ARBA" id="ARBA00022771"/>
    </source>
</evidence>
<comment type="subcellular location">
    <subcellularLocation>
        <location evidence="1">Nucleus</location>
    </subcellularLocation>
</comment>
<dbReference type="PROSITE" id="PS50157">
    <property type="entry name" value="ZINC_FINGER_C2H2_2"/>
    <property type="match status" value="1"/>
</dbReference>
<organism evidence="12 13">
    <name type="scientific">Aspergillus brasiliensis (strain CBS 101740 / IMI 381727 / IBT 21946)</name>
    <dbReference type="NCBI Taxonomy" id="767769"/>
    <lineage>
        <taxon>Eukaryota</taxon>
        <taxon>Fungi</taxon>
        <taxon>Dikarya</taxon>
        <taxon>Ascomycota</taxon>
        <taxon>Pezizomycotina</taxon>
        <taxon>Eurotiomycetes</taxon>
        <taxon>Eurotiomycetidae</taxon>
        <taxon>Eurotiales</taxon>
        <taxon>Aspergillaceae</taxon>
        <taxon>Aspergillus</taxon>
        <taxon>Aspergillus subgen. Circumdati</taxon>
    </lineage>
</organism>
<keyword evidence="7" id="KW-0238">DNA-binding</keyword>
<dbReference type="InterPro" id="IPR036236">
    <property type="entry name" value="Znf_C2H2_sf"/>
</dbReference>
<dbReference type="GO" id="GO:0005634">
    <property type="term" value="C:nucleus"/>
    <property type="evidence" value="ECO:0007669"/>
    <property type="project" value="UniProtKB-SubCell"/>
</dbReference>
<dbReference type="OrthoDB" id="2687452at2759"/>
<evidence type="ECO:0000256" key="2">
    <source>
        <dbReference type="ARBA" id="ARBA00022723"/>
    </source>
</evidence>
<keyword evidence="3" id="KW-0677">Repeat</keyword>
<reference evidence="13" key="1">
    <citation type="journal article" date="2017" name="Genome Biol.">
        <title>Comparative genomics reveals high biological diversity and specific adaptations in the industrially and medically important fungal genus Aspergillus.</title>
        <authorList>
            <person name="de Vries R.P."/>
            <person name="Riley R."/>
            <person name="Wiebenga A."/>
            <person name="Aguilar-Osorio G."/>
            <person name="Amillis S."/>
            <person name="Uchima C.A."/>
            <person name="Anderluh G."/>
            <person name="Asadollahi M."/>
            <person name="Askin M."/>
            <person name="Barry K."/>
            <person name="Battaglia E."/>
            <person name="Bayram O."/>
            <person name="Benocci T."/>
            <person name="Braus-Stromeyer S.A."/>
            <person name="Caldana C."/>
            <person name="Canovas D."/>
            <person name="Cerqueira G.C."/>
            <person name="Chen F."/>
            <person name="Chen W."/>
            <person name="Choi C."/>
            <person name="Clum A."/>
            <person name="Dos Santos R.A."/>
            <person name="Damasio A.R."/>
            <person name="Diallinas G."/>
            <person name="Emri T."/>
            <person name="Fekete E."/>
            <person name="Flipphi M."/>
            <person name="Freyberg S."/>
            <person name="Gallo A."/>
            <person name="Gournas C."/>
            <person name="Habgood R."/>
            <person name="Hainaut M."/>
            <person name="Harispe M.L."/>
            <person name="Henrissat B."/>
            <person name="Hilden K.S."/>
            <person name="Hope R."/>
            <person name="Hossain A."/>
            <person name="Karabika E."/>
            <person name="Karaffa L."/>
            <person name="Karanyi Z."/>
            <person name="Krasevec N."/>
            <person name="Kuo A."/>
            <person name="Kusch H."/>
            <person name="LaButti K."/>
            <person name="Lagendijk E.L."/>
            <person name="Lapidus A."/>
            <person name="Levasseur A."/>
            <person name="Lindquist E."/>
            <person name="Lipzen A."/>
            <person name="Logrieco A.F."/>
            <person name="MacCabe A."/>
            <person name="Maekelae M.R."/>
            <person name="Malavazi I."/>
            <person name="Melin P."/>
            <person name="Meyer V."/>
            <person name="Mielnichuk N."/>
            <person name="Miskei M."/>
            <person name="Molnar A.P."/>
            <person name="Mule G."/>
            <person name="Ngan C.Y."/>
            <person name="Orejas M."/>
            <person name="Orosz E."/>
            <person name="Ouedraogo J.P."/>
            <person name="Overkamp K.M."/>
            <person name="Park H.-S."/>
            <person name="Perrone G."/>
            <person name="Piumi F."/>
            <person name="Punt P.J."/>
            <person name="Ram A.F."/>
            <person name="Ramon A."/>
            <person name="Rauscher S."/>
            <person name="Record E."/>
            <person name="Riano-Pachon D.M."/>
            <person name="Robert V."/>
            <person name="Roehrig J."/>
            <person name="Ruller R."/>
            <person name="Salamov A."/>
            <person name="Salih N.S."/>
            <person name="Samson R.A."/>
            <person name="Sandor E."/>
            <person name="Sanguinetti M."/>
            <person name="Schuetze T."/>
            <person name="Sepcic K."/>
            <person name="Shelest E."/>
            <person name="Sherlock G."/>
            <person name="Sophianopoulou V."/>
            <person name="Squina F.M."/>
            <person name="Sun H."/>
            <person name="Susca A."/>
            <person name="Todd R.B."/>
            <person name="Tsang A."/>
            <person name="Unkles S.E."/>
            <person name="van de Wiele N."/>
            <person name="van Rossen-Uffink D."/>
            <person name="Oliveira J.V."/>
            <person name="Vesth T.C."/>
            <person name="Visser J."/>
            <person name="Yu J.-H."/>
            <person name="Zhou M."/>
            <person name="Andersen M.R."/>
            <person name="Archer D.B."/>
            <person name="Baker S.E."/>
            <person name="Benoit I."/>
            <person name="Brakhage A.A."/>
            <person name="Braus G.H."/>
            <person name="Fischer R."/>
            <person name="Frisvad J.C."/>
            <person name="Goldman G.H."/>
            <person name="Houbraken J."/>
            <person name="Oakley B."/>
            <person name="Pocsi I."/>
            <person name="Scazzocchio C."/>
            <person name="Seiboth B."/>
            <person name="vanKuyk P.A."/>
            <person name="Wortman J."/>
            <person name="Dyer P.S."/>
            <person name="Grigoriev I.V."/>
        </authorList>
    </citation>
    <scope>NUCLEOTIDE SEQUENCE [LARGE SCALE GENOMIC DNA]</scope>
    <source>
        <strain evidence="13">CBS 101740 / IMI 381727 / IBT 21946</strain>
    </source>
</reference>
<keyword evidence="13" id="KW-1185">Reference proteome</keyword>
<evidence type="ECO:0000256" key="5">
    <source>
        <dbReference type="ARBA" id="ARBA00022833"/>
    </source>
</evidence>
<dbReference type="AlphaFoldDB" id="A0A1L9U7R5"/>
<keyword evidence="6" id="KW-0805">Transcription regulation</keyword>
<dbReference type="PROSITE" id="PS00028">
    <property type="entry name" value="ZINC_FINGER_C2H2_1"/>
    <property type="match status" value="1"/>
</dbReference>
<evidence type="ECO:0000256" key="9">
    <source>
        <dbReference type="ARBA" id="ARBA00023242"/>
    </source>
</evidence>